<evidence type="ECO:0000313" key="8">
    <source>
        <dbReference type="EMBL" id="SDX74171.1"/>
    </source>
</evidence>
<dbReference type="InterPro" id="IPR050601">
    <property type="entry name" value="CPA3_antiporter_subunitC"/>
</dbReference>
<dbReference type="InterPro" id="IPR039428">
    <property type="entry name" value="NUOK/Mnh_C1-like"/>
</dbReference>
<dbReference type="AlphaFoldDB" id="A0A1H3E668"/>
<evidence type="ECO:0000256" key="4">
    <source>
        <dbReference type="ARBA" id="ARBA00022692"/>
    </source>
</evidence>
<evidence type="ECO:0000256" key="2">
    <source>
        <dbReference type="ARBA" id="ARBA00010388"/>
    </source>
</evidence>
<accession>A0A1H3E668</accession>
<name>A0A1H3E668_9BACT</name>
<comment type="subcellular location">
    <subcellularLocation>
        <location evidence="1">Cell membrane</location>
        <topology evidence="1">Multi-pass membrane protein</topology>
    </subcellularLocation>
</comment>
<organism evidence="8 9">
    <name type="scientific">Acetomicrobium thermoterrenum DSM 13490</name>
    <dbReference type="NCBI Taxonomy" id="1120987"/>
    <lineage>
        <taxon>Bacteria</taxon>
        <taxon>Thermotogati</taxon>
        <taxon>Synergistota</taxon>
        <taxon>Synergistia</taxon>
        <taxon>Synergistales</taxon>
        <taxon>Acetomicrobiaceae</taxon>
        <taxon>Acetomicrobium</taxon>
    </lineage>
</organism>
<feature type="transmembrane region" description="Helical" evidence="7">
    <location>
        <begin position="75"/>
        <end position="99"/>
    </location>
</feature>
<evidence type="ECO:0000256" key="7">
    <source>
        <dbReference type="SAM" id="Phobius"/>
    </source>
</evidence>
<dbReference type="PANTHER" id="PTHR34583">
    <property type="entry name" value="ANTIPORTER SUBUNIT MNHC2-RELATED"/>
    <property type="match status" value="1"/>
</dbReference>
<protein>
    <submittedName>
        <fullName evidence="8">Multicomponent Na+:H+ antiporter subunit C</fullName>
    </submittedName>
</protein>
<keyword evidence="6 7" id="KW-0472">Membrane</keyword>
<evidence type="ECO:0000256" key="5">
    <source>
        <dbReference type="ARBA" id="ARBA00022989"/>
    </source>
</evidence>
<evidence type="ECO:0000256" key="6">
    <source>
        <dbReference type="ARBA" id="ARBA00023136"/>
    </source>
</evidence>
<dbReference type="Gene3D" id="1.10.287.3510">
    <property type="match status" value="1"/>
</dbReference>
<proteinExistence type="inferred from homology"/>
<feature type="transmembrane region" description="Helical" evidence="7">
    <location>
        <begin position="6"/>
        <end position="23"/>
    </location>
</feature>
<keyword evidence="3" id="KW-1003">Cell membrane</keyword>
<reference evidence="9" key="1">
    <citation type="submission" date="2016-10" db="EMBL/GenBank/DDBJ databases">
        <authorList>
            <person name="Varghese N."/>
            <person name="Submissions S."/>
        </authorList>
    </citation>
    <scope>NUCLEOTIDE SEQUENCE [LARGE SCALE GENOMIC DNA]</scope>
    <source>
        <strain evidence="9">DSM 13490</strain>
    </source>
</reference>
<dbReference type="PANTHER" id="PTHR34583:SF2">
    <property type="entry name" value="ANTIPORTER SUBUNIT MNHC2-RELATED"/>
    <property type="match status" value="1"/>
</dbReference>
<comment type="similarity">
    <text evidence="2">Belongs to the CPA3 antiporters (TC 2.A.63) subunit C family.</text>
</comment>
<dbReference type="Proteomes" id="UP000199266">
    <property type="component" value="Unassembled WGS sequence"/>
</dbReference>
<keyword evidence="5 7" id="KW-1133">Transmembrane helix</keyword>
<sequence length="115" mass="12543">MINNIPMLTVGALFVIGLYGVLFKRNIIKIAIGISIIESSTNLFLIVLGYRTGGSIPVYTLAGEFKKMVLPTPQALTLTAIVIGLATTALLLTLIMLLYKHYGTLDVHEIRRLKG</sequence>
<evidence type="ECO:0000256" key="1">
    <source>
        <dbReference type="ARBA" id="ARBA00004651"/>
    </source>
</evidence>
<dbReference type="GO" id="GO:0005886">
    <property type="term" value="C:plasma membrane"/>
    <property type="evidence" value="ECO:0007669"/>
    <property type="project" value="UniProtKB-SubCell"/>
</dbReference>
<dbReference type="EMBL" id="FNPD01000002">
    <property type="protein sequence ID" value="SDX74171.1"/>
    <property type="molecule type" value="Genomic_DNA"/>
</dbReference>
<keyword evidence="4 7" id="KW-0812">Transmembrane</keyword>
<feature type="transmembrane region" description="Helical" evidence="7">
    <location>
        <begin position="30"/>
        <end position="50"/>
    </location>
</feature>
<dbReference type="Pfam" id="PF00420">
    <property type="entry name" value="Oxidored_q2"/>
    <property type="match status" value="1"/>
</dbReference>
<dbReference type="RefSeq" id="WP_091460263.1">
    <property type="nucleotide sequence ID" value="NZ_FNPD01000002.1"/>
</dbReference>
<keyword evidence="9" id="KW-1185">Reference proteome</keyword>
<evidence type="ECO:0000256" key="3">
    <source>
        <dbReference type="ARBA" id="ARBA00022475"/>
    </source>
</evidence>
<gene>
    <name evidence="8" type="ORF">SAMN03080603_00457</name>
</gene>
<evidence type="ECO:0000313" key="9">
    <source>
        <dbReference type="Proteomes" id="UP000199266"/>
    </source>
</evidence>